<evidence type="ECO:0000256" key="9">
    <source>
        <dbReference type="RuleBase" id="RU003823"/>
    </source>
</evidence>
<dbReference type="InterPro" id="IPR013810">
    <property type="entry name" value="Ribosomal_uS5_N"/>
</dbReference>
<evidence type="ECO:0000256" key="4">
    <source>
        <dbReference type="ARBA" id="ARBA00023128"/>
    </source>
</evidence>
<keyword evidence="5 8" id="KW-0687">Ribonucleoprotein</keyword>
<dbReference type="Gene3D" id="3.30.230.10">
    <property type="match status" value="1"/>
</dbReference>
<dbReference type="InterPro" id="IPR014721">
    <property type="entry name" value="Ribsml_uS5_D2-typ_fold_subgr"/>
</dbReference>
<evidence type="ECO:0000259" key="10">
    <source>
        <dbReference type="PROSITE" id="PS50881"/>
    </source>
</evidence>
<dbReference type="Pfam" id="PF00333">
    <property type="entry name" value="Ribosomal_S5"/>
    <property type="match status" value="1"/>
</dbReference>
<gene>
    <name evidence="11" type="ORF">ISF_08167</name>
</gene>
<reference evidence="11 12" key="1">
    <citation type="journal article" date="2016" name="Genome Biol. Evol.">
        <title>Divergent and convergent evolution of fungal pathogenicity.</title>
        <authorList>
            <person name="Shang Y."/>
            <person name="Xiao G."/>
            <person name="Zheng P."/>
            <person name="Cen K."/>
            <person name="Zhan S."/>
            <person name="Wang C."/>
        </authorList>
    </citation>
    <scope>NUCLEOTIDE SEQUENCE [LARGE SCALE GENOMIC DNA]</scope>
    <source>
        <strain evidence="11 12">ARSEF 2679</strain>
    </source>
</reference>
<dbReference type="GO" id="GO:0003723">
    <property type="term" value="F:RNA binding"/>
    <property type="evidence" value="ECO:0007669"/>
    <property type="project" value="InterPro"/>
</dbReference>
<dbReference type="PROSITE" id="PS50881">
    <property type="entry name" value="S5_DSRBD"/>
    <property type="match status" value="1"/>
</dbReference>
<dbReference type="GO" id="GO:0005743">
    <property type="term" value="C:mitochondrial inner membrane"/>
    <property type="evidence" value="ECO:0007669"/>
    <property type="project" value="UniProtKB-ARBA"/>
</dbReference>
<evidence type="ECO:0000256" key="8">
    <source>
        <dbReference type="PROSITE-ProRule" id="PRU00268"/>
    </source>
</evidence>
<comment type="similarity">
    <text evidence="2 9">Belongs to the universal ribosomal protein uS5 family.</text>
</comment>
<dbReference type="Pfam" id="PF03719">
    <property type="entry name" value="Ribosomal_S5_C"/>
    <property type="match status" value="1"/>
</dbReference>
<evidence type="ECO:0000256" key="3">
    <source>
        <dbReference type="ARBA" id="ARBA00022980"/>
    </source>
</evidence>
<proteinExistence type="inferred from homology"/>
<dbReference type="GO" id="GO:0005763">
    <property type="term" value="C:mitochondrial small ribosomal subunit"/>
    <property type="evidence" value="ECO:0007669"/>
    <property type="project" value="UniProtKB-ARBA"/>
</dbReference>
<accession>A0A167MY83</accession>
<dbReference type="STRING" id="1081104.A0A167MY83"/>
<dbReference type="RefSeq" id="XP_018701040.1">
    <property type="nucleotide sequence ID" value="XM_018851770.1"/>
</dbReference>
<dbReference type="Proteomes" id="UP000076744">
    <property type="component" value="Unassembled WGS sequence"/>
</dbReference>
<keyword evidence="3 8" id="KW-0689">Ribosomal protein</keyword>
<evidence type="ECO:0000256" key="6">
    <source>
        <dbReference type="ARBA" id="ARBA00039335"/>
    </source>
</evidence>
<dbReference type="PANTHER" id="PTHR48277">
    <property type="entry name" value="MITOCHONDRIAL RIBOSOMAL PROTEIN S5"/>
    <property type="match status" value="1"/>
</dbReference>
<evidence type="ECO:0000256" key="5">
    <source>
        <dbReference type="ARBA" id="ARBA00023274"/>
    </source>
</evidence>
<dbReference type="Gene3D" id="3.30.160.20">
    <property type="match status" value="1"/>
</dbReference>
<dbReference type="EMBL" id="AZHB01000027">
    <property type="protein sequence ID" value="OAA54896.1"/>
    <property type="molecule type" value="Genomic_DNA"/>
</dbReference>
<keyword evidence="12" id="KW-1185">Reference proteome</keyword>
<evidence type="ECO:0000256" key="2">
    <source>
        <dbReference type="ARBA" id="ARBA00008945"/>
    </source>
</evidence>
<dbReference type="SUPFAM" id="SSF54211">
    <property type="entry name" value="Ribosomal protein S5 domain 2-like"/>
    <property type="match status" value="1"/>
</dbReference>
<sequence>MSVVRPARSALSRCVAAAPSNAAPVAAATPCRQFHSSVARTKRQPRFRNVKAEELGLVRKGTVSVTADMARFKQEHLPEYTEEQLERLRGQYTPEQVEAIRAGEAAVDAEDVLVQGRIRDDPYRPTYVEDYATLDPRFDIMPSQEGEARPPREHKWLGEQDWMDQFSARLSELVDRKTDAQLTRAMARALRRVKDAQGGTDVIDMTEEELAELEKNPEMLQKYLVKEGEEGAAAGTGAELTEAQVQKLDEAVEAEWKKELEALASADDRAAAVEVSPTSLEMLEGGPAEASVRGPAESAEAPELGRIPGVAGRYNRAADPEDGGQDDLGEYQEIKRVTGLALAEIKALYCKVLVLRWVSNQTRMGKIRSTSVVAIAGNGAGRLGIGMAKSTDQNTSVVTAQMLAIRNMKAIRRYENRTIYGNSTAKVGATVVELFNRPPGFGLRVPHRLFEMCRAVGLHDIAARMPRAKNPMNSVFATYKALMNQPDPEEIARGRGKKLADARKVYYGGSVH</sequence>
<evidence type="ECO:0000313" key="11">
    <source>
        <dbReference type="EMBL" id="OAA54896.1"/>
    </source>
</evidence>
<dbReference type="PANTHER" id="PTHR48277:SF1">
    <property type="entry name" value="MITOCHONDRIAL RIBOSOMAL PROTEIN S5"/>
    <property type="match status" value="1"/>
</dbReference>
<comment type="subcellular location">
    <subcellularLocation>
        <location evidence="1">Mitochondrion</location>
    </subcellularLocation>
</comment>
<evidence type="ECO:0000256" key="7">
    <source>
        <dbReference type="ARBA" id="ARBA00041606"/>
    </source>
</evidence>
<dbReference type="AlphaFoldDB" id="A0A167MY83"/>
<dbReference type="SUPFAM" id="SSF54768">
    <property type="entry name" value="dsRNA-binding domain-like"/>
    <property type="match status" value="1"/>
</dbReference>
<dbReference type="GO" id="GO:0006412">
    <property type="term" value="P:translation"/>
    <property type="evidence" value="ECO:0007669"/>
    <property type="project" value="InterPro"/>
</dbReference>
<keyword evidence="4" id="KW-0496">Mitochondrion</keyword>
<comment type="caution">
    <text evidence="11">The sequence shown here is derived from an EMBL/GenBank/DDBJ whole genome shotgun (WGS) entry which is preliminary data.</text>
</comment>
<dbReference type="InterPro" id="IPR020568">
    <property type="entry name" value="Ribosomal_Su5_D2-typ_SF"/>
</dbReference>
<feature type="domain" description="S5 DRBM" evidence="10">
    <location>
        <begin position="348"/>
        <end position="411"/>
    </location>
</feature>
<dbReference type="InterPro" id="IPR005324">
    <property type="entry name" value="Ribosomal_uS5_C"/>
</dbReference>
<dbReference type="FunFam" id="3.30.230.10:FF:000002">
    <property type="entry name" value="30S ribosomal protein S5"/>
    <property type="match status" value="1"/>
</dbReference>
<dbReference type="GeneID" id="30024459"/>
<dbReference type="GO" id="GO:0003735">
    <property type="term" value="F:structural constituent of ribosome"/>
    <property type="evidence" value="ECO:0007669"/>
    <property type="project" value="UniProtKB-UniRule"/>
</dbReference>
<dbReference type="FunFam" id="3.30.160.20:FF:000022">
    <property type="entry name" value="28S ribosomal protein S5, mitochondrial"/>
    <property type="match status" value="1"/>
</dbReference>
<dbReference type="InterPro" id="IPR000851">
    <property type="entry name" value="Ribosomal_uS5"/>
</dbReference>
<name>A0A167MY83_CORFA</name>
<organism evidence="11 12">
    <name type="scientific">Cordyceps fumosorosea (strain ARSEF 2679)</name>
    <name type="common">Isaria fumosorosea</name>
    <dbReference type="NCBI Taxonomy" id="1081104"/>
    <lineage>
        <taxon>Eukaryota</taxon>
        <taxon>Fungi</taxon>
        <taxon>Dikarya</taxon>
        <taxon>Ascomycota</taxon>
        <taxon>Pezizomycotina</taxon>
        <taxon>Sordariomycetes</taxon>
        <taxon>Hypocreomycetidae</taxon>
        <taxon>Hypocreales</taxon>
        <taxon>Cordycipitaceae</taxon>
        <taxon>Cordyceps</taxon>
    </lineage>
</organism>
<evidence type="ECO:0000256" key="1">
    <source>
        <dbReference type="ARBA" id="ARBA00004173"/>
    </source>
</evidence>
<dbReference type="OrthoDB" id="309483at2759"/>
<protein>
    <recommendedName>
        <fullName evidence="6">Small ribosomal subunit protein uS5m</fullName>
    </recommendedName>
    <alternativeName>
        <fullName evidence="7">28S ribosomal protein S5, mitochondrial</fullName>
    </alternativeName>
</protein>
<evidence type="ECO:0000313" key="12">
    <source>
        <dbReference type="Proteomes" id="UP000076744"/>
    </source>
</evidence>